<evidence type="ECO:0000256" key="2">
    <source>
        <dbReference type="SAM" id="MobiDB-lite"/>
    </source>
</evidence>
<feature type="compositionally biased region" description="Polar residues" evidence="2">
    <location>
        <begin position="178"/>
        <end position="199"/>
    </location>
</feature>
<protein>
    <submittedName>
        <fullName evidence="4">DNA-binding protein</fullName>
    </submittedName>
</protein>
<accession>A0ABY4S6V0</accession>
<dbReference type="EMBL" id="CP097635">
    <property type="protein sequence ID" value="URI07617.1"/>
    <property type="molecule type" value="Genomic_DNA"/>
</dbReference>
<dbReference type="GO" id="GO:0003677">
    <property type="term" value="F:DNA binding"/>
    <property type="evidence" value="ECO:0007669"/>
    <property type="project" value="UniProtKB-KW"/>
</dbReference>
<keyword evidence="1" id="KW-0175">Coiled coil</keyword>
<reference evidence="4" key="1">
    <citation type="submission" date="2022-05" db="EMBL/GenBank/DDBJ databases">
        <title>An RpoN-dependent PEP-CTERM gene is involved in floc formation of an Aquincola tertiaricarbonis strain.</title>
        <authorList>
            <person name="Qiu D."/>
            <person name="Xia M."/>
        </authorList>
    </citation>
    <scope>NUCLEOTIDE SEQUENCE</scope>
    <source>
        <strain evidence="4">RN12</strain>
    </source>
</reference>
<proteinExistence type="predicted"/>
<dbReference type="Pfam" id="PF11740">
    <property type="entry name" value="KfrA_N"/>
    <property type="match status" value="1"/>
</dbReference>
<feature type="domain" description="KfrA N-terminal DNA-binding" evidence="3">
    <location>
        <begin position="16"/>
        <end position="137"/>
    </location>
</feature>
<evidence type="ECO:0000313" key="4">
    <source>
        <dbReference type="EMBL" id="URI07617.1"/>
    </source>
</evidence>
<feature type="region of interest" description="Disordered" evidence="2">
    <location>
        <begin position="177"/>
        <end position="199"/>
    </location>
</feature>
<dbReference type="Proteomes" id="UP001056201">
    <property type="component" value="Chromosome 1"/>
</dbReference>
<organism evidence="4 5">
    <name type="scientific">Aquincola tertiaricarbonis</name>
    <dbReference type="NCBI Taxonomy" id="391953"/>
    <lineage>
        <taxon>Bacteria</taxon>
        <taxon>Pseudomonadati</taxon>
        <taxon>Pseudomonadota</taxon>
        <taxon>Betaproteobacteria</taxon>
        <taxon>Burkholderiales</taxon>
        <taxon>Sphaerotilaceae</taxon>
        <taxon>Aquincola</taxon>
    </lineage>
</organism>
<name>A0ABY4S6V0_AQUTE</name>
<dbReference type="InterPro" id="IPR021104">
    <property type="entry name" value="KfrA_DNA-bd_N"/>
</dbReference>
<gene>
    <name evidence="4" type="ORF">MW290_03060</name>
</gene>
<keyword evidence="4" id="KW-0238">DNA-binding</keyword>
<keyword evidence="5" id="KW-1185">Reference proteome</keyword>
<sequence>MSNLTRCFMSMSPTITEELVWRAVNQLAAQGTSITNGSVRSLLAEWTSTKGGSFSTIAPVLRTWKAKQLVAHCDVRREMPPEQLVSRSRELLGDLWDAALVEAHASLESERRKLSEQTHVWLGQKEELEAKLASSHATLRALEDRAAESERRVQALLITVETLKGILGASSNRDAEAITSSLEDQRPTSLSQSAERPHA</sequence>
<evidence type="ECO:0000256" key="1">
    <source>
        <dbReference type="SAM" id="Coils"/>
    </source>
</evidence>
<evidence type="ECO:0000313" key="5">
    <source>
        <dbReference type="Proteomes" id="UP001056201"/>
    </source>
</evidence>
<evidence type="ECO:0000259" key="3">
    <source>
        <dbReference type="Pfam" id="PF11740"/>
    </source>
</evidence>
<dbReference type="RefSeq" id="WP_250195851.1">
    <property type="nucleotide sequence ID" value="NZ_CP097635.1"/>
</dbReference>
<feature type="coiled-coil region" evidence="1">
    <location>
        <begin position="125"/>
        <end position="159"/>
    </location>
</feature>